<sequence length="163" mass="15636">MAEAGTILGDPGDAQGAAAKQFGAVAQGIEGIVAAGQVLLLESQAITAAAGLVEGGVVATGIVLLTEAQPPGVAAIDGTIGIGAVQVAVEGVAVAEVVVALAIGEAGEILGIGGKDLMTGQGQQAEEDDTGFQGVHGERLLTRCEYSPTGCAAIFGGGGLAAD</sequence>
<reference evidence="1 2" key="1">
    <citation type="submission" date="2013-01" db="EMBL/GenBank/DDBJ databases">
        <authorList>
            <person name="Hannick L."/>
            <person name="Zafar N."/>
            <person name="Lorenzi H."/>
            <person name="Ali I.A."/>
            <person name="Petri W.P."/>
            <person name="Caler E."/>
        </authorList>
    </citation>
    <scope>NUCLEOTIDE SEQUENCE [LARGE SCALE GENOMIC DNA]</scope>
    <source>
        <strain evidence="2">HM3:IMSS-B</strain>
    </source>
</reference>
<organism evidence="1 2">
    <name type="scientific">Entamoeba histolytica HM-1:IMSS-B</name>
    <dbReference type="NCBI Taxonomy" id="885319"/>
    <lineage>
        <taxon>Eukaryota</taxon>
        <taxon>Amoebozoa</taxon>
        <taxon>Evosea</taxon>
        <taxon>Archamoebae</taxon>
        <taxon>Mastigamoebida</taxon>
        <taxon>Entamoebidae</taxon>
        <taxon>Entamoeba</taxon>
    </lineage>
</organism>
<dbReference type="AlphaFoldDB" id="M3UNR9"/>
<protein>
    <submittedName>
        <fullName evidence="1">Uncharacterized protein</fullName>
    </submittedName>
</protein>
<dbReference type="EMBL" id="KB610589">
    <property type="protein sequence ID" value="EMH75591.1"/>
    <property type="molecule type" value="Genomic_DNA"/>
</dbReference>
<evidence type="ECO:0000313" key="1">
    <source>
        <dbReference type="EMBL" id="EMH75591.1"/>
    </source>
</evidence>
<proteinExistence type="predicted"/>
<name>M3UNR9_ENTH1</name>
<dbReference type="VEuPathDB" id="AmoebaDB:EHI8A_244760"/>
<accession>M3UNR9</accession>
<gene>
    <name evidence="1" type="ORF">EHI8A_244760</name>
</gene>
<evidence type="ECO:0000313" key="2">
    <source>
        <dbReference type="Proteomes" id="UP000030781"/>
    </source>
</evidence>
<dbReference type="Proteomes" id="UP000030781">
    <property type="component" value="Unassembled WGS sequence"/>
</dbReference>